<comment type="caution">
    <text evidence="1">The sequence shown here is derived from an EMBL/GenBank/DDBJ whole genome shotgun (WGS) entry which is preliminary data.</text>
</comment>
<dbReference type="Proteomes" id="UP001148662">
    <property type="component" value="Unassembled WGS sequence"/>
</dbReference>
<accession>A0ACC1SHX9</accession>
<proteinExistence type="predicted"/>
<sequence>MVSHTVTALTISRAQTVRSAKAMSLTVLVYDWLILLDDEVEYMWKSKSSFIKILYFIIRYPTFSDVCLSMAYYFSQHITASHCKTYDVVAIYITAVGTALTELVLIWRTYALWNKSRKVLATLLIIWTIWVCGDMYPVVKFAGSLVFLDQKLPGVPGCILANGDDIVFIPYVTLLANEVVIVIFTMIKTIGNYRSTRSVLAKRLYNDVGMETIILFRIYLSFLGSQEGRPLLELPEKHADLVVIESRKMNKTSTIILKEERKSRSIVRDRSSQGREDADEDLSMIVADQAEKEFTSEGCQSYGRPWATNVHHSRNKGTVRFLERSKAALKDCGEDELEATAGECPVCGEMGVFWPADMRSASIVCVNLQTLQSCTMASYKPSGYGDEQSNIRVEAEFEKAAVKDLRPCKVHLTTRSASVEVIDIDSGSSSNEDLPDISTILKNHAANNANNKTKGKGKGRVVDSDNDDDIGMHDDAHCVGRGGSGRRRERSRTDTPHAADNGGASEDVLRTWRADGVNVKLAEIALCGMLEDSQVEFILLQMCSRSDNILYTLTTQ</sequence>
<protein>
    <submittedName>
        <fullName evidence="1">Uncharacterized protein</fullName>
    </submittedName>
</protein>
<keyword evidence="2" id="KW-1185">Reference proteome</keyword>
<organism evidence="1 2">
    <name type="scientific">Phlebia brevispora</name>
    <dbReference type="NCBI Taxonomy" id="194682"/>
    <lineage>
        <taxon>Eukaryota</taxon>
        <taxon>Fungi</taxon>
        <taxon>Dikarya</taxon>
        <taxon>Basidiomycota</taxon>
        <taxon>Agaricomycotina</taxon>
        <taxon>Agaricomycetes</taxon>
        <taxon>Polyporales</taxon>
        <taxon>Meruliaceae</taxon>
        <taxon>Phlebia</taxon>
    </lineage>
</organism>
<gene>
    <name evidence="1" type="ORF">NM688_g6266</name>
</gene>
<evidence type="ECO:0000313" key="2">
    <source>
        <dbReference type="Proteomes" id="UP001148662"/>
    </source>
</evidence>
<name>A0ACC1SHX9_9APHY</name>
<dbReference type="EMBL" id="JANHOG010001265">
    <property type="protein sequence ID" value="KAJ3540135.1"/>
    <property type="molecule type" value="Genomic_DNA"/>
</dbReference>
<evidence type="ECO:0000313" key="1">
    <source>
        <dbReference type="EMBL" id="KAJ3540135.1"/>
    </source>
</evidence>
<reference evidence="1" key="1">
    <citation type="submission" date="2022-07" db="EMBL/GenBank/DDBJ databases">
        <title>Genome Sequence of Phlebia brevispora.</title>
        <authorList>
            <person name="Buettner E."/>
        </authorList>
    </citation>
    <scope>NUCLEOTIDE SEQUENCE</scope>
    <source>
        <strain evidence="1">MPL23</strain>
    </source>
</reference>